<organism evidence="1 2">
    <name type="scientific">Guyanagaster necrorhizus</name>
    <dbReference type="NCBI Taxonomy" id="856835"/>
    <lineage>
        <taxon>Eukaryota</taxon>
        <taxon>Fungi</taxon>
        <taxon>Dikarya</taxon>
        <taxon>Basidiomycota</taxon>
        <taxon>Agaricomycotina</taxon>
        <taxon>Agaricomycetes</taxon>
        <taxon>Agaricomycetidae</taxon>
        <taxon>Agaricales</taxon>
        <taxon>Marasmiineae</taxon>
        <taxon>Physalacriaceae</taxon>
        <taxon>Guyanagaster</taxon>
    </lineage>
</organism>
<sequence length="67" mass="7674">LPAPPSHLLNNSCLQTMLYILKDFIAVNTPFNTDCLNNILQFYPNTSLVFSVIHGLHDRFWPLDLSE</sequence>
<keyword evidence="2" id="KW-1185">Reference proteome</keyword>
<reference evidence="1" key="1">
    <citation type="submission" date="2020-11" db="EMBL/GenBank/DDBJ databases">
        <title>Adaptations for nitrogen fixation in a non-lichenized fungal sporocarp promotes dispersal by wood-feeding termites.</title>
        <authorList>
            <consortium name="DOE Joint Genome Institute"/>
            <person name="Koch R.A."/>
            <person name="Yoon G."/>
            <person name="Arayal U."/>
            <person name="Lail K."/>
            <person name="Amirebrahimi M."/>
            <person name="Labutti K."/>
            <person name="Lipzen A."/>
            <person name="Riley R."/>
            <person name="Barry K."/>
            <person name="Henrissat B."/>
            <person name="Grigoriev I.V."/>
            <person name="Herr J.R."/>
            <person name="Aime M.C."/>
        </authorList>
    </citation>
    <scope>NUCLEOTIDE SEQUENCE</scope>
    <source>
        <strain evidence="1">MCA 3950</strain>
    </source>
</reference>
<protein>
    <submittedName>
        <fullName evidence="1">Uncharacterized protein</fullName>
    </submittedName>
</protein>
<accession>A0A9P8AM35</accession>
<evidence type="ECO:0000313" key="2">
    <source>
        <dbReference type="Proteomes" id="UP000812287"/>
    </source>
</evidence>
<dbReference type="EMBL" id="MU250593">
    <property type="protein sequence ID" value="KAG7439462.1"/>
    <property type="molecule type" value="Genomic_DNA"/>
</dbReference>
<comment type="caution">
    <text evidence="1">The sequence shown here is derived from an EMBL/GenBank/DDBJ whole genome shotgun (WGS) entry which is preliminary data.</text>
</comment>
<feature type="non-terminal residue" evidence="1">
    <location>
        <position position="67"/>
    </location>
</feature>
<dbReference type="RefSeq" id="XP_043032962.1">
    <property type="nucleotide sequence ID" value="XM_043182484.1"/>
</dbReference>
<name>A0A9P8AM35_9AGAR</name>
<evidence type="ECO:0000313" key="1">
    <source>
        <dbReference type="EMBL" id="KAG7439462.1"/>
    </source>
</evidence>
<dbReference type="OrthoDB" id="3254233at2759"/>
<dbReference type="Proteomes" id="UP000812287">
    <property type="component" value="Unassembled WGS sequence"/>
</dbReference>
<feature type="non-terminal residue" evidence="1">
    <location>
        <position position="1"/>
    </location>
</feature>
<dbReference type="GeneID" id="66104781"/>
<dbReference type="AlphaFoldDB" id="A0A9P8AM35"/>
<gene>
    <name evidence="1" type="ORF">BT62DRAFT_856750</name>
</gene>
<proteinExistence type="predicted"/>